<feature type="compositionally biased region" description="Polar residues" evidence="1">
    <location>
        <begin position="16"/>
        <end position="32"/>
    </location>
</feature>
<dbReference type="HOGENOM" id="CLU_2689424_0_0_1"/>
<evidence type="ECO:0000313" key="3">
    <source>
        <dbReference type="Proteomes" id="UP000031575"/>
    </source>
</evidence>
<dbReference type="RefSeq" id="XP_040615631.1">
    <property type="nucleotide sequence ID" value="XM_040763719.1"/>
</dbReference>
<dbReference type="GeneID" id="63678640"/>
<dbReference type="EMBL" id="AWTV01000010">
    <property type="protein sequence ID" value="KIH87621.1"/>
    <property type="molecule type" value="Genomic_DNA"/>
</dbReference>
<evidence type="ECO:0000256" key="1">
    <source>
        <dbReference type="SAM" id="MobiDB-lite"/>
    </source>
</evidence>
<keyword evidence="3" id="KW-1185">Reference proteome</keyword>
<sequence>MALVIATDVLTGVQRNSIGRSGNTTVAAQQLSRPIEGMTGGTGNNRRRTEETNAGGLEILGKPGTDISTIGGGR</sequence>
<organism evidence="2 3">
    <name type="scientific">Sporothrix brasiliensis 5110</name>
    <dbReference type="NCBI Taxonomy" id="1398154"/>
    <lineage>
        <taxon>Eukaryota</taxon>
        <taxon>Fungi</taxon>
        <taxon>Dikarya</taxon>
        <taxon>Ascomycota</taxon>
        <taxon>Pezizomycotina</taxon>
        <taxon>Sordariomycetes</taxon>
        <taxon>Sordariomycetidae</taxon>
        <taxon>Ophiostomatales</taxon>
        <taxon>Ophiostomataceae</taxon>
        <taxon>Sporothrix</taxon>
    </lineage>
</organism>
<name>A0A0C2IED0_9PEZI</name>
<comment type="caution">
    <text evidence="2">The sequence shown here is derived from an EMBL/GenBank/DDBJ whole genome shotgun (WGS) entry which is preliminary data.</text>
</comment>
<protein>
    <submittedName>
        <fullName evidence="2">Uncharacterized protein</fullName>
    </submittedName>
</protein>
<dbReference type="VEuPathDB" id="FungiDB:SPBR_05444"/>
<dbReference type="OrthoDB" id="10457962at2759"/>
<gene>
    <name evidence="2" type="ORF">SPBR_05444</name>
</gene>
<accession>A0A0C2IED0</accession>
<reference evidence="2 3" key="1">
    <citation type="journal article" date="2014" name="BMC Genomics">
        <title>Comparative genomics of the major fungal agents of human and animal Sporotrichosis: Sporothrix schenckii and Sporothrix brasiliensis.</title>
        <authorList>
            <person name="Teixeira M.M."/>
            <person name="de Almeida L.G."/>
            <person name="Kubitschek-Barreira P."/>
            <person name="Alves F.L."/>
            <person name="Kioshima E.S."/>
            <person name="Abadio A.K."/>
            <person name="Fernandes L."/>
            <person name="Derengowski L.S."/>
            <person name="Ferreira K.S."/>
            <person name="Souza R.C."/>
            <person name="Ruiz J.C."/>
            <person name="de Andrade N.C."/>
            <person name="Paes H.C."/>
            <person name="Nicola A.M."/>
            <person name="Albuquerque P."/>
            <person name="Gerber A.L."/>
            <person name="Martins V.P."/>
            <person name="Peconick L.D."/>
            <person name="Neto A.V."/>
            <person name="Chaucanez C.B."/>
            <person name="Silva P.A."/>
            <person name="Cunha O.L."/>
            <person name="de Oliveira F.F."/>
            <person name="dos Santos T.C."/>
            <person name="Barros A.L."/>
            <person name="Soares M.A."/>
            <person name="de Oliveira L.M."/>
            <person name="Marini M.M."/>
            <person name="Villalobos-Duno H."/>
            <person name="Cunha M.M."/>
            <person name="de Hoog S."/>
            <person name="da Silveira J.F."/>
            <person name="Henrissat B."/>
            <person name="Nino-Vega G.A."/>
            <person name="Cisalpino P.S."/>
            <person name="Mora-Montes H.M."/>
            <person name="Almeida S.R."/>
            <person name="Stajich J.E."/>
            <person name="Lopes-Bezerra L.M."/>
            <person name="Vasconcelos A.T."/>
            <person name="Felipe M.S."/>
        </authorList>
    </citation>
    <scope>NUCLEOTIDE SEQUENCE [LARGE SCALE GENOMIC DNA]</scope>
    <source>
        <strain evidence="2 3">5110</strain>
    </source>
</reference>
<dbReference type="Proteomes" id="UP000031575">
    <property type="component" value="Unassembled WGS sequence"/>
</dbReference>
<evidence type="ECO:0000313" key="2">
    <source>
        <dbReference type="EMBL" id="KIH87621.1"/>
    </source>
</evidence>
<dbReference type="AlphaFoldDB" id="A0A0C2IED0"/>
<feature type="region of interest" description="Disordered" evidence="1">
    <location>
        <begin position="16"/>
        <end position="74"/>
    </location>
</feature>
<proteinExistence type="predicted"/>